<dbReference type="RefSeq" id="WP_110251296.1">
    <property type="nucleotide sequence ID" value="NZ_QJJR01000005.1"/>
</dbReference>
<dbReference type="OrthoDB" id="2971891at2"/>
<proteinExistence type="predicted"/>
<gene>
    <name evidence="1" type="ORF">DES38_105144</name>
</gene>
<accession>A0A2V3WAU1</accession>
<evidence type="ECO:0000313" key="1">
    <source>
        <dbReference type="EMBL" id="PXW91523.1"/>
    </source>
</evidence>
<comment type="caution">
    <text evidence="1">The sequence shown here is derived from an EMBL/GenBank/DDBJ whole genome shotgun (WGS) entry which is preliminary data.</text>
</comment>
<evidence type="ECO:0000313" key="2">
    <source>
        <dbReference type="Proteomes" id="UP000247922"/>
    </source>
</evidence>
<dbReference type="AlphaFoldDB" id="A0A2V3WAU1"/>
<sequence>MEPKTQHTEDRCHIVTTKQKDDDIDIVILDHVEGFVYFPLSQLDKQSDKFQRFINQKKDEILAGQFETTLVDMNDEDPCC</sequence>
<organism evidence="1 2">
    <name type="scientific">Streptohalobacillus salinus</name>
    <dbReference type="NCBI Taxonomy" id="621096"/>
    <lineage>
        <taxon>Bacteria</taxon>
        <taxon>Bacillati</taxon>
        <taxon>Bacillota</taxon>
        <taxon>Bacilli</taxon>
        <taxon>Bacillales</taxon>
        <taxon>Bacillaceae</taxon>
        <taxon>Streptohalobacillus</taxon>
    </lineage>
</organism>
<dbReference type="EMBL" id="QJJR01000005">
    <property type="protein sequence ID" value="PXW91523.1"/>
    <property type="molecule type" value="Genomic_DNA"/>
</dbReference>
<keyword evidence="2" id="KW-1185">Reference proteome</keyword>
<dbReference type="Proteomes" id="UP000247922">
    <property type="component" value="Unassembled WGS sequence"/>
</dbReference>
<protein>
    <submittedName>
        <fullName evidence="1">Uncharacterized protein</fullName>
    </submittedName>
</protein>
<name>A0A2V3WAU1_9BACI</name>
<reference evidence="1 2" key="1">
    <citation type="submission" date="2018-05" db="EMBL/GenBank/DDBJ databases">
        <title>Genomic Encyclopedia of Type Strains, Phase IV (KMG-IV): sequencing the most valuable type-strain genomes for metagenomic binning, comparative biology and taxonomic classification.</title>
        <authorList>
            <person name="Goeker M."/>
        </authorList>
    </citation>
    <scope>NUCLEOTIDE SEQUENCE [LARGE SCALE GENOMIC DNA]</scope>
    <source>
        <strain evidence="1 2">DSM 22440</strain>
    </source>
</reference>